<feature type="domain" description="EAL" evidence="1">
    <location>
        <begin position="6"/>
        <end position="261"/>
    </location>
</feature>
<dbReference type="CDD" id="cd01948">
    <property type="entry name" value="EAL"/>
    <property type="match status" value="1"/>
</dbReference>
<dbReference type="STRING" id="187979.ERS852385_00984"/>
<accession>A0A173YLU9</accession>
<evidence type="ECO:0000259" key="1">
    <source>
        <dbReference type="PROSITE" id="PS50883"/>
    </source>
</evidence>
<dbReference type="NCBIfam" id="TIGR00254">
    <property type="entry name" value="GGDEF"/>
    <property type="match status" value="1"/>
</dbReference>
<dbReference type="PANTHER" id="PTHR33121:SF79">
    <property type="entry name" value="CYCLIC DI-GMP PHOSPHODIESTERASE PDED-RELATED"/>
    <property type="match status" value="1"/>
</dbReference>
<dbReference type="InterPro" id="IPR000160">
    <property type="entry name" value="GGDEF_dom"/>
</dbReference>
<dbReference type="EC" id="3.1.4.52" evidence="3"/>
<dbReference type="CDD" id="cd01949">
    <property type="entry name" value="GGDEF"/>
    <property type="match status" value="1"/>
</dbReference>
<dbReference type="Pfam" id="PF00990">
    <property type="entry name" value="GGDEF"/>
    <property type="match status" value="1"/>
</dbReference>
<dbReference type="SMART" id="SM00267">
    <property type="entry name" value="GGDEF"/>
    <property type="match status" value="1"/>
</dbReference>
<dbReference type="EMBL" id="CYYU01000004">
    <property type="protein sequence ID" value="CUN64025.1"/>
    <property type="molecule type" value="Genomic_DNA"/>
</dbReference>
<feature type="domain" description="GGDEF" evidence="2">
    <location>
        <begin position="1154"/>
        <end position="1275"/>
    </location>
</feature>
<dbReference type="eggNOG" id="COG2200">
    <property type="taxonomic scope" value="Bacteria"/>
</dbReference>
<dbReference type="Gene3D" id="3.20.20.450">
    <property type="entry name" value="EAL domain"/>
    <property type="match status" value="1"/>
</dbReference>
<reference evidence="3 4" key="1">
    <citation type="submission" date="2015-09" db="EMBL/GenBank/DDBJ databases">
        <authorList>
            <consortium name="Pathogen Informatics"/>
        </authorList>
    </citation>
    <scope>NUCLEOTIDE SEQUENCE [LARGE SCALE GENOMIC DNA]</scope>
    <source>
        <strain evidence="3 4">2789STDY5608828</strain>
    </source>
</reference>
<protein>
    <submittedName>
        <fullName evidence="3">Oxygen sensor protein DosP</fullName>
        <ecNumber evidence="3">3.1.4.52</ecNumber>
    </submittedName>
</protein>
<dbReference type="Proteomes" id="UP000095546">
    <property type="component" value="Unassembled WGS sequence"/>
</dbReference>
<dbReference type="SUPFAM" id="SSF141868">
    <property type="entry name" value="EAL domain-like"/>
    <property type="match status" value="1"/>
</dbReference>
<dbReference type="SUPFAM" id="SSF55785">
    <property type="entry name" value="PYP-like sensor domain (PAS domain)"/>
    <property type="match status" value="1"/>
</dbReference>
<dbReference type="Pfam" id="PF00563">
    <property type="entry name" value="EAL"/>
    <property type="match status" value="1"/>
</dbReference>
<dbReference type="RefSeq" id="WP_055161059.1">
    <property type="nucleotide sequence ID" value="NZ_CABIWZ010000004.1"/>
</dbReference>
<dbReference type="InterPro" id="IPR029787">
    <property type="entry name" value="Nucleotide_cyclase"/>
</dbReference>
<dbReference type="SMART" id="SM00052">
    <property type="entry name" value="EAL"/>
    <property type="match status" value="1"/>
</dbReference>
<dbReference type="PROSITE" id="PS50887">
    <property type="entry name" value="GGDEF"/>
    <property type="match status" value="1"/>
</dbReference>
<dbReference type="InterPro" id="IPR050706">
    <property type="entry name" value="Cyclic-di-GMP_PDE-like"/>
</dbReference>
<dbReference type="Gene3D" id="3.30.450.20">
    <property type="entry name" value="PAS domain"/>
    <property type="match status" value="1"/>
</dbReference>
<dbReference type="Gene3D" id="3.30.70.270">
    <property type="match status" value="2"/>
</dbReference>
<dbReference type="PROSITE" id="PS50883">
    <property type="entry name" value="EAL"/>
    <property type="match status" value="1"/>
</dbReference>
<keyword evidence="3" id="KW-0378">Hydrolase</keyword>
<proteinExistence type="predicted"/>
<keyword evidence="4" id="KW-1185">Reference proteome</keyword>
<gene>
    <name evidence="3" type="primary">dosP_1</name>
    <name evidence="3" type="ORF">ERS852385_00984</name>
</gene>
<name>A0A173YLU9_9FIRM</name>
<sequence>MDNTILDYIASHFKEALRSGCITVCYEPVLRALTGKICAVEALARWHDAQHGDIPPQDFVRVLEAQNRIHLLDYFVAKATVQNLHTRRRQDLPIVPVILNLSRRDFLVSDPAGVLNHLTEKYQVPHAYLQIEITETAFVEDEAIIAQAISRLRQESYSVTLDNFGEGQSSLAALQRSAIDEISLDGIFFDNFTEATRQLLTSILLMTKTLGIHTAAEGVQTEEQADFLRRIGCEKMQGPICRTMARPLEEGALSKPYRFETRLEQQIFHRAGLTNLVTDTPTALFSDDGNHLHILTANANYQNMLRLSHFDSLQEANKLLLELPQVIHVRLRALADATIRSHQMETELFISNGRYFYLKLHNIAGTNGFYIHRAELQFLQQGQESSTDEEYDRIVRHLMRFYHDIYLIDNQQNRIEIITASISSKRAGSHLQGIMTAFMRFARLHIHQDDQRRFLQYIHDLAQGNQIPLASTKFDLFRVKVPNGSFHWTNFSLTSFQYNDHPCQLLCLRDFVFEELTDRDRLINTVMASYGFTTLPEDPERQITDAALWRTLTQFSSRKLFWKDRDGHFCGASPAFLRYYGIQNINELSGKSDRDLGWHLSDTYMDQGEMTVLQKGEPIHNGHGRCIARGRQHAISFSKYPIYQGTEIVGLLGEFRDVEEERSYHQLQRKLYLIDEETDLYNYRGMILASVEFADNLRQNKVGYVGAMFVVPEFASFAKLYGDSIRHAAMKRICAIIKKTMPATTVIAHTGSGVFVLFLKGQTVGTMRTFIEQIQAELTTITEIEGFTCHFSVRYALESGSEARSSDEFLQILSSRCFDYMPSFGVTGMIHDQIPFDLEKFDHTNRLIYIADPETYDLLYANPAQLLHSQQPPDCQYAGQKCYRLIAGLSAPCSSCPKDKLRRDLFHFEQFHSTRTSKDYLVWNTLISWENRSCIFSDSLDVEHMLAIYANGRLTTRDDISINDITSLAIQEEDPNTGILRMMEKLGRTLKATHVILMEEESDGFHLSCTYEWHPDDGSPLRERLQHVTILENKAFYNAFHNSSVLLVDNASAFEKRHPEIQALHQGEWQRYAIGQLMIEHRSLGYIAIINPAKDRFTAIAKPLHTVLRVTSIMMRNRDNINKLHAISTIDQLTGVGNRRALTDFVASRLHPGTMYAIFFIDVNGLKKMNDTFGHARGDLLIQTIAYVLSNIAGKDHVFRLGGDEFLMLMPCRSDEEAIDIVDRIEQNMCIHHCSAAIGYVLCLAPFSDLDAIIHEADEKMYRDKKKKHMCREDE</sequence>
<dbReference type="InterPro" id="IPR035919">
    <property type="entry name" value="EAL_sf"/>
</dbReference>
<organism evidence="3 4">
    <name type="scientific">Mitsuokella jalaludinii</name>
    <dbReference type="NCBI Taxonomy" id="187979"/>
    <lineage>
        <taxon>Bacteria</taxon>
        <taxon>Bacillati</taxon>
        <taxon>Bacillota</taxon>
        <taxon>Negativicutes</taxon>
        <taxon>Selenomonadales</taxon>
        <taxon>Selenomonadaceae</taxon>
        <taxon>Mitsuokella</taxon>
    </lineage>
</organism>
<evidence type="ECO:0000259" key="2">
    <source>
        <dbReference type="PROSITE" id="PS50887"/>
    </source>
</evidence>
<dbReference type="InterPro" id="IPR001633">
    <property type="entry name" value="EAL_dom"/>
</dbReference>
<dbReference type="GO" id="GO:0071111">
    <property type="term" value="F:cyclic-guanylate-specific phosphodiesterase activity"/>
    <property type="evidence" value="ECO:0007669"/>
    <property type="project" value="UniProtKB-EC"/>
</dbReference>
<evidence type="ECO:0000313" key="3">
    <source>
        <dbReference type="EMBL" id="CUN64025.1"/>
    </source>
</evidence>
<dbReference type="PANTHER" id="PTHR33121">
    <property type="entry name" value="CYCLIC DI-GMP PHOSPHODIESTERASE PDEF"/>
    <property type="match status" value="1"/>
</dbReference>
<dbReference type="AlphaFoldDB" id="A0A173YLU9"/>
<evidence type="ECO:0000313" key="4">
    <source>
        <dbReference type="Proteomes" id="UP000095546"/>
    </source>
</evidence>
<dbReference type="InterPro" id="IPR035965">
    <property type="entry name" value="PAS-like_dom_sf"/>
</dbReference>
<dbReference type="SUPFAM" id="SSF55073">
    <property type="entry name" value="Nucleotide cyclase"/>
    <property type="match status" value="2"/>
</dbReference>
<dbReference type="InterPro" id="IPR043128">
    <property type="entry name" value="Rev_trsase/Diguanyl_cyclase"/>
</dbReference>